<dbReference type="HOGENOM" id="CLU_1367870_0_0_1"/>
<proteinExistence type="predicted"/>
<name>D7KXS4_ARALL</name>
<dbReference type="Gramene" id="scaffold_200665.1">
    <property type="protein sequence ID" value="scaffold_200665.1"/>
    <property type="gene ID" value="scaffold_200665.1"/>
</dbReference>
<dbReference type="PANTHER" id="PTHR27007">
    <property type="match status" value="1"/>
</dbReference>
<keyword evidence="2" id="KW-0067">ATP-binding</keyword>
<evidence type="ECO:0000313" key="3">
    <source>
        <dbReference type="EMBL" id="EFH64445.1"/>
    </source>
</evidence>
<evidence type="ECO:0008006" key="5">
    <source>
        <dbReference type="Google" id="ProtNLM"/>
    </source>
</evidence>
<dbReference type="InterPro" id="IPR050528">
    <property type="entry name" value="L-type_Lectin-RKs"/>
</dbReference>
<sequence>MTTTSTTSFNASLESTPSSNYVTTVEDSIYQTAETGENQYFNYNRRLRHRNLVMPSGWCTEHGEMLVAYDYSANRKVSHLLFHNRISRNSVLRWKSRYNEIKSLAYKVMNPRLCGFALAEFLSRNDKAHSSYKKGRIRSRDLRLYGTRIHGIRRGTTMTDVYSFGMVVLEMVMGHPLVDYMRKNEDALLVLTVENPRSSW</sequence>
<dbReference type="eggNOG" id="KOG1187">
    <property type="taxonomic scope" value="Eukaryota"/>
</dbReference>
<accession>D7KXS4</accession>
<gene>
    <name evidence="3" type="ORF">ARALYDRAFT_893591</name>
</gene>
<dbReference type="EMBL" id="GL348714">
    <property type="protein sequence ID" value="EFH64445.1"/>
    <property type="molecule type" value="Genomic_DNA"/>
</dbReference>
<evidence type="ECO:0000313" key="4">
    <source>
        <dbReference type="Proteomes" id="UP000008694"/>
    </source>
</evidence>
<dbReference type="AlphaFoldDB" id="D7KXS4"/>
<evidence type="ECO:0000256" key="1">
    <source>
        <dbReference type="ARBA" id="ARBA00022741"/>
    </source>
</evidence>
<dbReference type="Gene3D" id="1.10.510.10">
    <property type="entry name" value="Transferase(Phosphotransferase) domain 1"/>
    <property type="match status" value="2"/>
</dbReference>
<organism evidence="4">
    <name type="scientific">Arabidopsis lyrata subsp. lyrata</name>
    <name type="common">Lyre-leaved rock-cress</name>
    <dbReference type="NCBI Taxonomy" id="81972"/>
    <lineage>
        <taxon>Eukaryota</taxon>
        <taxon>Viridiplantae</taxon>
        <taxon>Streptophyta</taxon>
        <taxon>Embryophyta</taxon>
        <taxon>Tracheophyta</taxon>
        <taxon>Spermatophyta</taxon>
        <taxon>Magnoliopsida</taxon>
        <taxon>eudicotyledons</taxon>
        <taxon>Gunneridae</taxon>
        <taxon>Pentapetalae</taxon>
        <taxon>rosids</taxon>
        <taxon>malvids</taxon>
        <taxon>Brassicales</taxon>
        <taxon>Brassicaceae</taxon>
        <taxon>Camelineae</taxon>
        <taxon>Arabidopsis</taxon>
    </lineage>
</organism>
<keyword evidence="4" id="KW-1185">Reference proteome</keyword>
<dbReference type="STRING" id="81972.D7KXS4"/>
<reference evidence="4" key="1">
    <citation type="journal article" date="2011" name="Nat. Genet.">
        <title>The Arabidopsis lyrata genome sequence and the basis of rapid genome size change.</title>
        <authorList>
            <person name="Hu T.T."/>
            <person name="Pattyn P."/>
            <person name="Bakker E.G."/>
            <person name="Cao J."/>
            <person name="Cheng J.-F."/>
            <person name="Clark R.M."/>
            <person name="Fahlgren N."/>
            <person name="Fawcett J.A."/>
            <person name="Grimwood J."/>
            <person name="Gundlach H."/>
            <person name="Haberer G."/>
            <person name="Hollister J.D."/>
            <person name="Ossowski S."/>
            <person name="Ottilar R.P."/>
            <person name="Salamov A.A."/>
            <person name="Schneeberger K."/>
            <person name="Spannagl M."/>
            <person name="Wang X."/>
            <person name="Yang L."/>
            <person name="Nasrallah M.E."/>
            <person name="Bergelson J."/>
            <person name="Carrington J.C."/>
            <person name="Gaut B.S."/>
            <person name="Schmutz J."/>
            <person name="Mayer K.F.X."/>
            <person name="Van de Peer Y."/>
            <person name="Grigoriev I.V."/>
            <person name="Nordborg M."/>
            <person name="Weigel D."/>
            <person name="Guo Y.-L."/>
        </authorList>
    </citation>
    <scope>NUCLEOTIDE SEQUENCE [LARGE SCALE GENOMIC DNA]</scope>
    <source>
        <strain evidence="4">cv. MN47</strain>
    </source>
</reference>
<protein>
    <recommendedName>
        <fullName evidence="5">Protein kinase domain-containing protein</fullName>
    </recommendedName>
</protein>
<keyword evidence="1" id="KW-0547">Nucleotide-binding</keyword>
<dbReference type="GO" id="GO:0005524">
    <property type="term" value="F:ATP binding"/>
    <property type="evidence" value="ECO:0007669"/>
    <property type="project" value="UniProtKB-KW"/>
</dbReference>
<dbReference type="SUPFAM" id="SSF56112">
    <property type="entry name" value="Protein kinase-like (PK-like)"/>
    <property type="match status" value="1"/>
</dbReference>
<evidence type="ECO:0000256" key="2">
    <source>
        <dbReference type="ARBA" id="ARBA00022840"/>
    </source>
</evidence>
<dbReference type="InterPro" id="IPR011009">
    <property type="entry name" value="Kinase-like_dom_sf"/>
</dbReference>
<dbReference type="Proteomes" id="UP000008694">
    <property type="component" value="Unassembled WGS sequence"/>
</dbReference>